<evidence type="ECO:0000256" key="8">
    <source>
        <dbReference type="ARBA" id="ARBA00023015"/>
    </source>
</evidence>
<comment type="cofactor">
    <cofactor evidence="12">
        <name>[4Fe-4S] cluster</name>
        <dbReference type="ChEBI" id="CHEBI:49883"/>
    </cofactor>
    <text evidence="12">Binds 1 [4Fe-4S] cluster per subunit. Following nitrosylation of the [4Fe-4S] cluster binds 1 [4Fe-8(NO)] cluster per subunit.</text>
</comment>
<reference evidence="15 16" key="1">
    <citation type="submission" date="2014-05" db="EMBL/GenBank/DDBJ databases">
        <title>Complete genome sequence of Corynebacterium marinum DSM 44953.</title>
        <authorList>
            <person name="Schaffert L."/>
            <person name="Albersmeier A."/>
            <person name="Kalinowski J."/>
            <person name="Ruckert C."/>
        </authorList>
    </citation>
    <scope>NUCLEOTIDE SEQUENCE [LARGE SCALE GENOMIC DNA]</scope>
    <source>
        <strain evidence="15 16">DSM 44953</strain>
    </source>
</reference>
<comment type="PTM">
    <text evidence="12">Upon Fe-S cluster removal intramolecular disulfide bonds are formed.</text>
</comment>
<organism evidence="15 16">
    <name type="scientific">Corynebacterium marinum DSM 44953</name>
    <dbReference type="NCBI Taxonomy" id="1224162"/>
    <lineage>
        <taxon>Bacteria</taxon>
        <taxon>Bacillati</taxon>
        <taxon>Actinomycetota</taxon>
        <taxon>Actinomycetes</taxon>
        <taxon>Mycobacteriales</taxon>
        <taxon>Corynebacteriaceae</taxon>
        <taxon>Corynebacterium</taxon>
    </lineage>
</organism>
<dbReference type="GO" id="GO:0051539">
    <property type="term" value="F:4 iron, 4 sulfur cluster binding"/>
    <property type="evidence" value="ECO:0007669"/>
    <property type="project" value="UniProtKB-UniRule"/>
</dbReference>
<feature type="domain" description="4Fe-4S Wbl-type" evidence="14">
    <location>
        <begin position="22"/>
        <end position="86"/>
    </location>
</feature>
<evidence type="ECO:0000256" key="9">
    <source>
        <dbReference type="ARBA" id="ARBA00023125"/>
    </source>
</evidence>
<dbReference type="InterPro" id="IPR034768">
    <property type="entry name" value="4FE4S_WBL"/>
</dbReference>
<evidence type="ECO:0000256" key="6">
    <source>
        <dbReference type="ARBA" id="ARBA00023004"/>
    </source>
</evidence>
<dbReference type="GO" id="GO:0046872">
    <property type="term" value="F:metal ion binding"/>
    <property type="evidence" value="ECO:0007669"/>
    <property type="project" value="UniProtKB-KW"/>
</dbReference>
<dbReference type="EMBL" id="CP007790">
    <property type="protein sequence ID" value="AJK68073.1"/>
    <property type="molecule type" value="Genomic_DNA"/>
</dbReference>
<keyword evidence="16" id="KW-1185">Reference proteome</keyword>
<accession>A0A0B6TJF9</accession>
<keyword evidence="7 12" id="KW-0411">Iron-sulfur</keyword>
<dbReference type="OrthoDB" id="4954884at2"/>
<feature type="binding site" evidence="12">
    <location>
        <position position="53"/>
    </location>
    <ligand>
        <name>[4Fe-4S] cluster</name>
        <dbReference type="ChEBI" id="CHEBI:49883"/>
    </ligand>
</feature>
<evidence type="ECO:0000256" key="5">
    <source>
        <dbReference type="ARBA" id="ARBA00022723"/>
    </source>
</evidence>
<evidence type="ECO:0000256" key="13">
    <source>
        <dbReference type="SAM" id="MobiDB-lite"/>
    </source>
</evidence>
<evidence type="ECO:0000256" key="2">
    <source>
        <dbReference type="ARBA" id="ARBA00006597"/>
    </source>
</evidence>
<feature type="binding site" evidence="12">
    <location>
        <position position="56"/>
    </location>
    <ligand>
        <name>[4Fe-4S] cluster</name>
        <dbReference type="ChEBI" id="CHEBI:49883"/>
    </ligand>
</feature>
<dbReference type="STRING" id="1224162.B840_02225"/>
<keyword evidence="5 12" id="KW-0479">Metal-binding</keyword>
<dbReference type="KEGG" id="cmq:B840_02225"/>
<keyword evidence="3 12" id="KW-0004">4Fe-4S</keyword>
<dbReference type="InterPro" id="IPR003482">
    <property type="entry name" value="Whib"/>
</dbReference>
<keyword evidence="8 12" id="KW-0805">Transcription regulation</keyword>
<dbReference type="GO" id="GO:0003677">
    <property type="term" value="F:DNA binding"/>
    <property type="evidence" value="ECO:0007669"/>
    <property type="project" value="UniProtKB-UniRule"/>
</dbReference>
<name>A0A0B6TJF9_9CORY</name>
<dbReference type="GO" id="GO:0047134">
    <property type="term" value="F:protein-disulfide reductase [NAD(P)H] activity"/>
    <property type="evidence" value="ECO:0007669"/>
    <property type="project" value="TreeGrafter"/>
</dbReference>
<comment type="subcellular location">
    <subcellularLocation>
        <location evidence="1 12">Cytoplasm</location>
    </subcellularLocation>
</comment>
<evidence type="ECO:0000256" key="11">
    <source>
        <dbReference type="ARBA" id="ARBA00023163"/>
    </source>
</evidence>
<evidence type="ECO:0000256" key="4">
    <source>
        <dbReference type="ARBA" id="ARBA00022490"/>
    </source>
</evidence>
<dbReference type="Pfam" id="PF02467">
    <property type="entry name" value="Whib"/>
    <property type="match status" value="1"/>
</dbReference>
<comment type="PTM">
    <text evidence="12">The Fe-S cluster can be nitrosylated by nitric oxide (NO).</text>
</comment>
<feature type="region of interest" description="Disordered" evidence="13">
    <location>
        <begin position="90"/>
        <end position="113"/>
    </location>
</feature>
<evidence type="ECO:0000256" key="7">
    <source>
        <dbReference type="ARBA" id="ARBA00023014"/>
    </source>
</evidence>
<dbReference type="PANTHER" id="PTHR38839">
    <property type="entry name" value="TRANSCRIPTIONAL REGULATOR WHID-RELATED"/>
    <property type="match status" value="1"/>
</dbReference>
<gene>
    <name evidence="15" type="primary">whiB3</name>
    <name evidence="12" type="synonym">whiB</name>
    <name evidence="15" type="ORF">B840_02225</name>
</gene>
<dbReference type="RefSeq" id="WP_042620769.1">
    <property type="nucleotide sequence ID" value="NZ_CP007790.1"/>
</dbReference>
<evidence type="ECO:0000313" key="16">
    <source>
        <dbReference type="Proteomes" id="UP000031928"/>
    </source>
</evidence>
<keyword evidence="4 12" id="KW-0963">Cytoplasm</keyword>
<evidence type="ECO:0000256" key="1">
    <source>
        <dbReference type="ARBA" id="ARBA00004496"/>
    </source>
</evidence>
<feature type="binding site" evidence="12">
    <location>
        <position position="62"/>
    </location>
    <ligand>
        <name>[4Fe-4S] cluster</name>
        <dbReference type="ChEBI" id="CHEBI:49883"/>
    </ligand>
</feature>
<keyword evidence="10 12" id="KW-1015">Disulfide bond</keyword>
<proteinExistence type="inferred from homology"/>
<feature type="binding site" evidence="12">
    <location>
        <position position="23"/>
    </location>
    <ligand>
        <name>[4Fe-4S] cluster</name>
        <dbReference type="ChEBI" id="CHEBI:49883"/>
    </ligand>
</feature>
<dbReference type="GO" id="GO:0045454">
    <property type="term" value="P:cell redox homeostasis"/>
    <property type="evidence" value="ECO:0007669"/>
    <property type="project" value="TreeGrafter"/>
</dbReference>
<dbReference type="AlphaFoldDB" id="A0A0B6TJF9"/>
<sequence>MSQPHLLPGPNADFWDWQLHGACRGEESDMFYHPDGERGRARAQRENRAKAICHTCPVIAACREHALKVAEPYGIWGGLSESERLSVLRNRGTRPGRQKVRVAAAPSRPTVNA</sequence>
<dbReference type="PROSITE" id="PS51674">
    <property type="entry name" value="4FE4S_WBL"/>
    <property type="match status" value="1"/>
</dbReference>
<protein>
    <recommendedName>
        <fullName evidence="12">Transcriptional regulator WhiB</fullName>
    </recommendedName>
</protein>
<feature type="compositionally biased region" description="Basic residues" evidence="13">
    <location>
        <begin position="91"/>
        <end position="100"/>
    </location>
</feature>
<dbReference type="HOGENOM" id="CLU_106245_6_0_11"/>
<evidence type="ECO:0000256" key="12">
    <source>
        <dbReference type="HAMAP-Rule" id="MF_01479"/>
    </source>
</evidence>
<evidence type="ECO:0000256" key="10">
    <source>
        <dbReference type="ARBA" id="ARBA00023157"/>
    </source>
</evidence>
<keyword evidence="11 12" id="KW-0804">Transcription</keyword>
<dbReference type="GO" id="GO:0005737">
    <property type="term" value="C:cytoplasm"/>
    <property type="evidence" value="ECO:0007669"/>
    <property type="project" value="UniProtKB-SubCell"/>
</dbReference>
<keyword evidence="9 12" id="KW-0238">DNA-binding</keyword>
<comment type="function">
    <text evidence="12">Acts as a transcriptional regulator. Probably redox-responsive. The apo- but not holo-form probably binds DNA.</text>
</comment>
<dbReference type="GO" id="GO:0045892">
    <property type="term" value="P:negative regulation of DNA-templated transcription"/>
    <property type="evidence" value="ECO:0007669"/>
    <property type="project" value="TreeGrafter"/>
</dbReference>
<comment type="similarity">
    <text evidence="2 12">Belongs to the WhiB family.</text>
</comment>
<dbReference type="PANTHER" id="PTHR38839:SF5">
    <property type="entry name" value="TRANSCRIPTIONAL REGULATOR WHID"/>
    <property type="match status" value="1"/>
</dbReference>
<keyword evidence="6 12" id="KW-0408">Iron</keyword>
<dbReference type="HAMAP" id="MF_01479">
    <property type="entry name" value="WhiB"/>
    <property type="match status" value="1"/>
</dbReference>
<evidence type="ECO:0000313" key="15">
    <source>
        <dbReference type="EMBL" id="AJK68073.1"/>
    </source>
</evidence>
<dbReference type="Proteomes" id="UP000031928">
    <property type="component" value="Chromosome"/>
</dbReference>
<dbReference type="GO" id="GO:0035731">
    <property type="term" value="F:dinitrosyl-iron complex binding"/>
    <property type="evidence" value="ECO:0007669"/>
    <property type="project" value="UniProtKB-UniRule"/>
</dbReference>
<evidence type="ECO:0000256" key="3">
    <source>
        <dbReference type="ARBA" id="ARBA00022485"/>
    </source>
</evidence>
<evidence type="ECO:0000259" key="14">
    <source>
        <dbReference type="PROSITE" id="PS51674"/>
    </source>
</evidence>